<dbReference type="Gene3D" id="2.60.120.200">
    <property type="match status" value="1"/>
</dbReference>
<name>A0A194REH2_PAPMA</name>
<evidence type="ECO:0000256" key="4">
    <source>
        <dbReference type="RuleBase" id="RU362126"/>
    </source>
</evidence>
<evidence type="ECO:0000256" key="1">
    <source>
        <dbReference type="ARBA" id="ARBA00004240"/>
    </source>
</evidence>
<protein>
    <submittedName>
        <fullName evidence="5">Calmegin</fullName>
    </submittedName>
</protein>
<dbReference type="Proteomes" id="UP000053240">
    <property type="component" value="Unassembled WGS sequence"/>
</dbReference>
<dbReference type="GO" id="GO:0005789">
    <property type="term" value="C:endoplasmic reticulum membrane"/>
    <property type="evidence" value="ECO:0007669"/>
    <property type="project" value="TreeGrafter"/>
</dbReference>
<reference evidence="5 6" key="1">
    <citation type="journal article" date="2015" name="Nat. Commun.">
        <title>Outbred genome sequencing and CRISPR/Cas9 gene editing in butterflies.</title>
        <authorList>
            <person name="Li X."/>
            <person name="Fan D."/>
            <person name="Zhang W."/>
            <person name="Liu G."/>
            <person name="Zhang L."/>
            <person name="Zhao L."/>
            <person name="Fang X."/>
            <person name="Chen L."/>
            <person name="Dong Y."/>
            <person name="Chen Y."/>
            <person name="Ding Y."/>
            <person name="Zhao R."/>
            <person name="Feng M."/>
            <person name="Zhu Y."/>
            <person name="Feng Y."/>
            <person name="Jiang X."/>
            <person name="Zhu D."/>
            <person name="Xiang H."/>
            <person name="Feng X."/>
            <person name="Li S."/>
            <person name="Wang J."/>
            <person name="Zhang G."/>
            <person name="Kronforst M.R."/>
            <person name="Wang W."/>
        </authorList>
    </citation>
    <scope>NUCLEOTIDE SEQUENCE [LARGE SCALE GENOMIC DNA]</scope>
    <source>
        <strain evidence="5">Ya'a_city_454_Pm</strain>
        <tissue evidence="5">Whole body</tissue>
    </source>
</reference>
<comment type="subcellular location">
    <subcellularLocation>
        <location evidence="1">Endoplasmic reticulum</location>
    </subcellularLocation>
</comment>
<evidence type="ECO:0000313" key="5">
    <source>
        <dbReference type="EMBL" id="KPJ16233.1"/>
    </source>
</evidence>
<dbReference type="STRING" id="76193.A0A194REH2"/>
<keyword evidence="3 4" id="KW-0256">Endoplasmic reticulum</keyword>
<proteinExistence type="inferred from homology"/>
<keyword evidence="4" id="KW-0812">Transmembrane</keyword>
<gene>
    <name evidence="5" type="ORF">RR48_08238</name>
</gene>
<dbReference type="SUPFAM" id="SSF49899">
    <property type="entry name" value="Concanavalin A-like lectins/glucanases"/>
    <property type="match status" value="1"/>
</dbReference>
<sequence length="205" mass="23427">MALFNRKVYICGLLVLFGSAIVRSEADSDDEGVTVETVEETEQYHSPNINSKNVYLSEHFDDEVAFKKKWIKSEAKKQGVDENIAKYDGKWEIQAPSRRILKDDLGLVLTTEAKHAAISALLDKPFEFKDKPLIVQYEVTMQVSSDVEYKYLCVWGGDQQTVWGRLLRATNYKPGLWAMYAVYCAIPVSIYIAYLVRRAREVNSI</sequence>
<dbReference type="PANTHER" id="PTHR11073:SF1">
    <property type="entry name" value="CALNEXIN 14D-RELATED"/>
    <property type="match status" value="1"/>
</dbReference>
<dbReference type="GO" id="GO:0005509">
    <property type="term" value="F:calcium ion binding"/>
    <property type="evidence" value="ECO:0007669"/>
    <property type="project" value="InterPro"/>
</dbReference>
<dbReference type="AlphaFoldDB" id="A0A194REH2"/>
<feature type="signal peptide" evidence="4">
    <location>
        <begin position="1"/>
        <end position="26"/>
    </location>
</feature>
<organism evidence="5 6">
    <name type="scientific">Papilio machaon</name>
    <name type="common">Old World swallowtail butterfly</name>
    <dbReference type="NCBI Taxonomy" id="76193"/>
    <lineage>
        <taxon>Eukaryota</taxon>
        <taxon>Metazoa</taxon>
        <taxon>Ecdysozoa</taxon>
        <taxon>Arthropoda</taxon>
        <taxon>Hexapoda</taxon>
        <taxon>Insecta</taxon>
        <taxon>Pterygota</taxon>
        <taxon>Neoptera</taxon>
        <taxon>Endopterygota</taxon>
        <taxon>Lepidoptera</taxon>
        <taxon>Glossata</taxon>
        <taxon>Ditrysia</taxon>
        <taxon>Papilionoidea</taxon>
        <taxon>Papilionidae</taxon>
        <taxon>Papilioninae</taxon>
        <taxon>Papilio</taxon>
    </lineage>
</organism>
<feature type="transmembrane region" description="Helical" evidence="4">
    <location>
        <begin position="177"/>
        <end position="196"/>
    </location>
</feature>
<dbReference type="EMBL" id="KQ460297">
    <property type="protein sequence ID" value="KPJ16233.1"/>
    <property type="molecule type" value="Genomic_DNA"/>
</dbReference>
<dbReference type="Pfam" id="PF00262">
    <property type="entry name" value="Calreticulin"/>
    <property type="match status" value="1"/>
</dbReference>
<dbReference type="InterPro" id="IPR001580">
    <property type="entry name" value="Calret/calnex"/>
</dbReference>
<accession>A0A194REH2</accession>
<dbReference type="InParanoid" id="A0A194REH2"/>
<evidence type="ECO:0000313" key="6">
    <source>
        <dbReference type="Proteomes" id="UP000053240"/>
    </source>
</evidence>
<evidence type="ECO:0000256" key="3">
    <source>
        <dbReference type="ARBA" id="ARBA00022824"/>
    </source>
</evidence>
<keyword evidence="6" id="KW-1185">Reference proteome</keyword>
<dbReference type="GO" id="GO:0006457">
    <property type="term" value="P:protein folding"/>
    <property type="evidence" value="ECO:0007669"/>
    <property type="project" value="InterPro"/>
</dbReference>
<dbReference type="GO" id="GO:0036503">
    <property type="term" value="P:ERAD pathway"/>
    <property type="evidence" value="ECO:0007669"/>
    <property type="project" value="TreeGrafter"/>
</dbReference>
<dbReference type="PANTHER" id="PTHR11073">
    <property type="entry name" value="CALRETICULIN AND CALNEXIN"/>
    <property type="match status" value="1"/>
</dbReference>
<dbReference type="InterPro" id="IPR013320">
    <property type="entry name" value="ConA-like_dom_sf"/>
</dbReference>
<feature type="chain" id="PRO_5008443742" evidence="4">
    <location>
        <begin position="27"/>
        <end position="205"/>
    </location>
</feature>
<comment type="similarity">
    <text evidence="2 4">Belongs to the calreticulin family.</text>
</comment>
<keyword evidence="4" id="KW-0472">Membrane</keyword>
<keyword evidence="4" id="KW-0143">Chaperone</keyword>
<keyword evidence="4" id="KW-0732">Signal</keyword>
<keyword evidence="4" id="KW-1133">Transmembrane helix</keyword>
<evidence type="ECO:0000256" key="2">
    <source>
        <dbReference type="ARBA" id="ARBA00010983"/>
    </source>
</evidence>
<dbReference type="GO" id="GO:0051082">
    <property type="term" value="F:unfolded protein binding"/>
    <property type="evidence" value="ECO:0007669"/>
    <property type="project" value="InterPro"/>
</dbReference>